<gene>
    <name evidence="3" type="ORF">PTE31013_02912</name>
</gene>
<reference evidence="3 4" key="1">
    <citation type="submission" date="2019-08" db="EMBL/GenBank/DDBJ databases">
        <authorList>
            <person name="Peeters C."/>
        </authorList>
    </citation>
    <scope>NUCLEOTIDE SEQUENCE [LARGE SCALE GENOMIC DNA]</scope>
    <source>
        <strain evidence="3 4">LMG 31013</strain>
    </source>
</reference>
<dbReference type="RefSeq" id="WP_150613499.1">
    <property type="nucleotide sequence ID" value="NZ_CABPRU010000006.1"/>
</dbReference>
<feature type="region of interest" description="Disordered" evidence="1">
    <location>
        <begin position="121"/>
        <end position="146"/>
    </location>
</feature>
<dbReference type="Proteomes" id="UP000334380">
    <property type="component" value="Unassembled WGS sequence"/>
</dbReference>
<evidence type="ECO:0000313" key="4">
    <source>
        <dbReference type="Proteomes" id="UP000334380"/>
    </source>
</evidence>
<evidence type="ECO:0000256" key="1">
    <source>
        <dbReference type="SAM" id="MobiDB-lite"/>
    </source>
</evidence>
<feature type="region of interest" description="Disordered" evidence="1">
    <location>
        <begin position="85"/>
        <end position="108"/>
    </location>
</feature>
<protein>
    <submittedName>
        <fullName evidence="3">Uncharacterized protein</fullName>
    </submittedName>
</protein>
<dbReference type="EMBL" id="CABPRU010000006">
    <property type="protein sequence ID" value="VVE16140.1"/>
    <property type="molecule type" value="Genomic_DNA"/>
</dbReference>
<accession>A0A5E4VYN3</accession>
<proteinExistence type="predicted"/>
<sequence length="164" mass="17508">MPRRAATLSPMPTAFAALASSASSASSTPKGAVSQMIRTAKLVRAHPPIKRLLQAVTAIALLGASGFSWAQTPVCFDSVGRPLPPEQCSPAAREQAASQAAAATRSPSLRDECRALADKIANTPDKPVYQRGRRVESPAGDRVDIPTRTRPRKALIEEYMRKCT</sequence>
<organism evidence="3 4">
    <name type="scientific">Pandoraea terrigena</name>
    <dbReference type="NCBI Taxonomy" id="2508292"/>
    <lineage>
        <taxon>Bacteria</taxon>
        <taxon>Pseudomonadati</taxon>
        <taxon>Pseudomonadota</taxon>
        <taxon>Betaproteobacteria</taxon>
        <taxon>Burkholderiales</taxon>
        <taxon>Burkholderiaceae</taxon>
        <taxon>Pandoraea</taxon>
    </lineage>
</organism>
<evidence type="ECO:0000256" key="2">
    <source>
        <dbReference type="SAM" id="SignalP"/>
    </source>
</evidence>
<keyword evidence="2" id="KW-0732">Signal</keyword>
<feature type="signal peptide" evidence="2">
    <location>
        <begin position="1"/>
        <end position="25"/>
    </location>
</feature>
<feature type="compositionally biased region" description="Low complexity" evidence="1">
    <location>
        <begin position="89"/>
        <end position="107"/>
    </location>
</feature>
<dbReference type="OrthoDB" id="8942355at2"/>
<feature type="compositionally biased region" description="Basic and acidic residues" evidence="1">
    <location>
        <begin position="133"/>
        <end position="146"/>
    </location>
</feature>
<name>A0A5E4VYN3_9BURK</name>
<dbReference type="AlphaFoldDB" id="A0A5E4VYN3"/>
<feature type="chain" id="PRO_5023010024" evidence="2">
    <location>
        <begin position="26"/>
        <end position="164"/>
    </location>
</feature>
<evidence type="ECO:0000313" key="3">
    <source>
        <dbReference type="EMBL" id="VVE16140.1"/>
    </source>
</evidence>
<keyword evidence="4" id="KW-1185">Reference proteome</keyword>